<dbReference type="PANTHER" id="PTHR46603:SF1">
    <property type="entry name" value="ABSCISSION_NOCUT CHECKPOINT REGULATOR"/>
    <property type="match status" value="1"/>
</dbReference>
<gene>
    <name evidence="2" type="ORF">OHC33_001833</name>
</gene>
<organism evidence="2 3">
    <name type="scientific">Knufia fluminis</name>
    <dbReference type="NCBI Taxonomy" id="191047"/>
    <lineage>
        <taxon>Eukaryota</taxon>
        <taxon>Fungi</taxon>
        <taxon>Dikarya</taxon>
        <taxon>Ascomycota</taxon>
        <taxon>Pezizomycotina</taxon>
        <taxon>Eurotiomycetes</taxon>
        <taxon>Chaetothyriomycetidae</taxon>
        <taxon>Chaetothyriales</taxon>
        <taxon>Trichomeriaceae</taxon>
        <taxon>Knufia</taxon>
    </lineage>
</organism>
<sequence length="359" mass="38566">MSDVNGSADNALLARLNALRKSTIDLDSKKPVFEPSSEVNLPVDPAPARALHGELVSRFKSLNGKSHSSTSSSGLAGATDSGGLITSEAENGKTIEEMLAELGPEESWVVPKDEESQINELLKTAQSSLKQAENVNHDSETRTAQHDESADDQKEIDSIGNDVREARTQMSNMPEPIEDELDDEADQYLAKVLDQIKHEPEVAIDAETTNAESSSGSGRGSNTQTSASIGLNLPSAPAKEPDLPPSYSEVAVDDELASRFANLGVPSVPTSMKTSAERPTAKQQPKGYTDEEIDSWCTICNEDATLSCIGCDGDLYCTNCWLEGHKGPDAGYEEKRHKAVQYNKGGGMKKQPARRMMGA</sequence>
<accession>A0AAN8ERT6</accession>
<dbReference type="InterPro" id="IPR044553">
    <property type="entry name" value="Bbox1_ANCHR"/>
</dbReference>
<dbReference type="Pfam" id="PF22586">
    <property type="entry name" value="ANCHR-like_BBOX"/>
    <property type="match status" value="1"/>
</dbReference>
<feature type="region of interest" description="Disordered" evidence="1">
    <location>
        <begin position="61"/>
        <end position="92"/>
    </location>
</feature>
<dbReference type="Proteomes" id="UP001316803">
    <property type="component" value="Unassembled WGS sequence"/>
</dbReference>
<protein>
    <recommendedName>
        <fullName evidence="4">Abscission/NoCut checkpoint regulator</fullName>
    </recommendedName>
</protein>
<feature type="compositionally biased region" description="Basic and acidic residues" evidence="1">
    <location>
        <begin position="135"/>
        <end position="167"/>
    </location>
</feature>
<feature type="compositionally biased region" description="Low complexity" evidence="1">
    <location>
        <begin position="61"/>
        <end position="83"/>
    </location>
</feature>
<feature type="compositionally biased region" description="Polar residues" evidence="1">
    <location>
        <begin position="124"/>
        <end position="134"/>
    </location>
</feature>
<evidence type="ECO:0000313" key="2">
    <source>
        <dbReference type="EMBL" id="KAK5957458.1"/>
    </source>
</evidence>
<dbReference type="EMBL" id="JAKLMC020000003">
    <property type="protein sequence ID" value="KAK5957458.1"/>
    <property type="molecule type" value="Genomic_DNA"/>
</dbReference>
<dbReference type="AlphaFoldDB" id="A0AAN8ERT6"/>
<proteinExistence type="predicted"/>
<name>A0AAN8ERT6_9EURO</name>
<feature type="region of interest" description="Disordered" evidence="1">
    <location>
        <begin position="199"/>
        <end position="246"/>
    </location>
</feature>
<reference evidence="2 3" key="1">
    <citation type="submission" date="2022-12" db="EMBL/GenBank/DDBJ databases">
        <title>Genomic features and morphological characterization of a novel Knufia sp. strain isolated from spacecraft assembly facility.</title>
        <authorList>
            <person name="Teixeira M."/>
            <person name="Chander A.M."/>
            <person name="Stajich J.E."/>
            <person name="Venkateswaran K."/>
        </authorList>
    </citation>
    <scope>NUCLEOTIDE SEQUENCE [LARGE SCALE GENOMIC DNA]</scope>
    <source>
        <strain evidence="2 3">FJI-L2-BK-P2</strain>
    </source>
</reference>
<evidence type="ECO:0000313" key="3">
    <source>
        <dbReference type="Proteomes" id="UP001316803"/>
    </source>
</evidence>
<dbReference type="PANTHER" id="PTHR46603">
    <property type="entry name" value="ABSCISSION/NOCUT CHECKPOINT REGULATOR"/>
    <property type="match status" value="1"/>
</dbReference>
<keyword evidence="3" id="KW-1185">Reference proteome</keyword>
<evidence type="ECO:0000256" key="1">
    <source>
        <dbReference type="SAM" id="MobiDB-lite"/>
    </source>
</evidence>
<dbReference type="SUPFAM" id="SSF57845">
    <property type="entry name" value="B-box zinc-binding domain"/>
    <property type="match status" value="1"/>
</dbReference>
<comment type="caution">
    <text evidence="2">The sequence shown here is derived from an EMBL/GenBank/DDBJ whole genome shotgun (WGS) entry which is preliminary data.</text>
</comment>
<feature type="compositionally biased region" description="Polar residues" evidence="1">
    <location>
        <begin position="207"/>
        <end position="229"/>
    </location>
</feature>
<feature type="region of interest" description="Disordered" evidence="1">
    <location>
        <begin position="268"/>
        <end position="287"/>
    </location>
</feature>
<dbReference type="CDD" id="cd19817">
    <property type="entry name" value="Bbox1_ANCHR-like"/>
    <property type="match status" value="1"/>
</dbReference>
<evidence type="ECO:0008006" key="4">
    <source>
        <dbReference type="Google" id="ProtNLM"/>
    </source>
</evidence>
<feature type="region of interest" description="Disordered" evidence="1">
    <location>
        <begin position="104"/>
        <end position="175"/>
    </location>
</feature>